<dbReference type="GO" id="GO:0003984">
    <property type="term" value="F:acetolactate synthase activity"/>
    <property type="evidence" value="ECO:0007669"/>
    <property type="project" value="UniProtKB-EC"/>
</dbReference>
<evidence type="ECO:0000256" key="5">
    <source>
        <dbReference type="ARBA" id="ARBA00013145"/>
    </source>
</evidence>
<keyword evidence="6 8" id="KW-0786">Thiamine pyrophosphate</keyword>
<dbReference type="InterPro" id="IPR029035">
    <property type="entry name" value="DHS-like_NAD/FAD-binding_dom"/>
</dbReference>
<evidence type="ECO:0000259" key="11">
    <source>
        <dbReference type="Pfam" id="PF02775"/>
    </source>
</evidence>
<name>W9XIA0_9EURO</name>
<evidence type="ECO:0000256" key="1">
    <source>
        <dbReference type="ARBA" id="ARBA00001964"/>
    </source>
</evidence>
<proteinExistence type="inferred from homology"/>
<feature type="compositionally biased region" description="Low complexity" evidence="9">
    <location>
        <begin position="62"/>
        <end position="74"/>
    </location>
</feature>
<dbReference type="GO" id="GO:0050660">
    <property type="term" value="F:flavin adenine dinucleotide binding"/>
    <property type="evidence" value="ECO:0007669"/>
    <property type="project" value="TreeGrafter"/>
</dbReference>
<reference evidence="13 14" key="1">
    <citation type="submission" date="2013-03" db="EMBL/GenBank/DDBJ databases">
        <title>The Genome Sequence of Capronia epimyces CBS 606.96.</title>
        <authorList>
            <consortium name="The Broad Institute Genomics Platform"/>
            <person name="Cuomo C."/>
            <person name="de Hoog S."/>
            <person name="Gorbushina A."/>
            <person name="Walker B."/>
            <person name="Young S.K."/>
            <person name="Zeng Q."/>
            <person name="Gargeya S."/>
            <person name="Fitzgerald M."/>
            <person name="Haas B."/>
            <person name="Abouelleil A."/>
            <person name="Allen A.W."/>
            <person name="Alvarado L."/>
            <person name="Arachchi H.M."/>
            <person name="Berlin A.M."/>
            <person name="Chapman S.B."/>
            <person name="Gainer-Dewar J."/>
            <person name="Goldberg J."/>
            <person name="Griggs A."/>
            <person name="Gujja S."/>
            <person name="Hansen M."/>
            <person name="Howarth C."/>
            <person name="Imamovic A."/>
            <person name="Ireland A."/>
            <person name="Larimer J."/>
            <person name="McCowan C."/>
            <person name="Murphy C."/>
            <person name="Pearson M."/>
            <person name="Poon T.W."/>
            <person name="Priest M."/>
            <person name="Roberts A."/>
            <person name="Saif S."/>
            <person name="Shea T."/>
            <person name="Sisk P."/>
            <person name="Sykes S."/>
            <person name="Wortman J."/>
            <person name="Nusbaum C."/>
            <person name="Birren B."/>
        </authorList>
    </citation>
    <scope>NUCLEOTIDE SEQUENCE [LARGE SCALE GENOMIC DNA]</scope>
    <source>
        <strain evidence="13 14">CBS 606.96</strain>
    </source>
</reference>
<dbReference type="SUPFAM" id="SSF52518">
    <property type="entry name" value="Thiamin diphosphate-binding fold (THDP-binding)"/>
    <property type="match status" value="2"/>
</dbReference>
<dbReference type="GO" id="GO:0009099">
    <property type="term" value="P:L-valine biosynthetic process"/>
    <property type="evidence" value="ECO:0007669"/>
    <property type="project" value="TreeGrafter"/>
</dbReference>
<dbReference type="InterPro" id="IPR011766">
    <property type="entry name" value="TPP_enzyme_TPP-bd"/>
</dbReference>
<dbReference type="GO" id="GO:0005739">
    <property type="term" value="C:mitochondrion"/>
    <property type="evidence" value="ECO:0007669"/>
    <property type="project" value="TreeGrafter"/>
</dbReference>
<dbReference type="CDD" id="cd02015">
    <property type="entry name" value="TPP_AHAS"/>
    <property type="match status" value="1"/>
</dbReference>
<dbReference type="GeneID" id="19172297"/>
<evidence type="ECO:0000256" key="6">
    <source>
        <dbReference type="ARBA" id="ARBA00023052"/>
    </source>
</evidence>
<feature type="region of interest" description="Disordered" evidence="9">
    <location>
        <begin position="62"/>
        <end position="83"/>
    </location>
</feature>
<keyword evidence="14" id="KW-1185">Reference proteome</keyword>
<dbReference type="InterPro" id="IPR029061">
    <property type="entry name" value="THDP-binding"/>
</dbReference>
<dbReference type="InterPro" id="IPR000399">
    <property type="entry name" value="TPP-bd_CS"/>
</dbReference>
<keyword evidence="7" id="KW-0100">Branched-chain amino acid biosynthesis</keyword>
<dbReference type="GO" id="GO:0009097">
    <property type="term" value="P:isoleucine biosynthetic process"/>
    <property type="evidence" value="ECO:0007669"/>
    <property type="project" value="TreeGrafter"/>
</dbReference>
<evidence type="ECO:0000256" key="9">
    <source>
        <dbReference type="SAM" id="MobiDB-lite"/>
    </source>
</evidence>
<dbReference type="SUPFAM" id="SSF52467">
    <property type="entry name" value="DHS-like NAD/FAD-binding domain"/>
    <property type="match status" value="1"/>
</dbReference>
<evidence type="ECO:0000256" key="8">
    <source>
        <dbReference type="RuleBase" id="RU362132"/>
    </source>
</evidence>
<evidence type="ECO:0000256" key="4">
    <source>
        <dbReference type="ARBA" id="ARBA00007812"/>
    </source>
</evidence>
<feature type="domain" description="Thiamine pyrophosphate enzyme central" evidence="10">
    <location>
        <begin position="182"/>
        <end position="325"/>
    </location>
</feature>
<sequence length="588" mass="64425">MHTVLARHEQGAGHMAEGYARATGEPGVVFVVSGAGLTNMVTPLQDALCDGTPMVVFCTQASQPQPQAQASQTPSPSPQIPRFDPREDIDVLSISESCTKWNVMVDSIEQLPRRINEAFDIARAGRPGPVLVLIPAHVSQQILHRPAFVGSQLNRRLYAGESSMTSKFKRSDYDAETDRALHRVARLLRMAKKPVLYVGQGMMGREDGPAILAEFADKACIPVTTSLQGLGAFDELDRKALHMLGLHGTGYANMAMQEADLILALGARFDDRVTGNISKFAPQALAAAAERRGGIVHFDIAPKNINKVVMSTETVVGDCSVNLARLTRLVEQQQQQQQHTESGSGSGSDSAFVNDRPDWFRQIESWKRRFPLSAYSKVATQPQAGLIQAQAVISQLSELTQRLSIKDRTIITTGVGQHQMWAAQHYRWRHARTLITSGGLGTMGYGLPAAIGAKRARPDCMVIDIDGDASFNMTIAELATAAQYDIAVKVLLFNNEQMGMVSDLQRLYYQAKFAHNRQKNPDFVKASHALGVAADRCVTLDQVDEKLRWLLDEPGPAVLEVVTDQHSPVWPVVPAGKGLHEFVTYEED</sequence>
<organism evidence="13 14">
    <name type="scientific">Capronia epimyces CBS 606.96</name>
    <dbReference type="NCBI Taxonomy" id="1182542"/>
    <lineage>
        <taxon>Eukaryota</taxon>
        <taxon>Fungi</taxon>
        <taxon>Dikarya</taxon>
        <taxon>Ascomycota</taxon>
        <taxon>Pezizomycotina</taxon>
        <taxon>Eurotiomycetes</taxon>
        <taxon>Chaetothyriomycetidae</taxon>
        <taxon>Chaetothyriales</taxon>
        <taxon>Herpotrichiellaceae</taxon>
        <taxon>Capronia</taxon>
    </lineage>
</organism>
<feature type="region of interest" description="Disordered" evidence="9">
    <location>
        <begin position="332"/>
        <end position="351"/>
    </location>
</feature>
<dbReference type="FunFam" id="3.40.50.1220:FF:000008">
    <property type="entry name" value="Acetolactate synthase"/>
    <property type="match status" value="1"/>
</dbReference>
<feature type="domain" description="Thiamine pyrophosphate enzyme TPP-binding" evidence="11">
    <location>
        <begin position="414"/>
        <end position="561"/>
    </location>
</feature>
<dbReference type="GO" id="GO:0005948">
    <property type="term" value="C:acetolactate synthase complex"/>
    <property type="evidence" value="ECO:0007669"/>
    <property type="project" value="TreeGrafter"/>
</dbReference>
<dbReference type="Proteomes" id="UP000019478">
    <property type="component" value="Unassembled WGS sequence"/>
</dbReference>
<dbReference type="InterPro" id="IPR039368">
    <property type="entry name" value="AHAS_TPP"/>
</dbReference>
<dbReference type="EMBL" id="AMGY01000007">
    <property type="protein sequence ID" value="EXJ79923.1"/>
    <property type="molecule type" value="Genomic_DNA"/>
</dbReference>
<comment type="similarity">
    <text evidence="4 8">Belongs to the TPP enzyme family.</text>
</comment>
<comment type="caution">
    <text evidence="13">The sequence shown here is derived from an EMBL/GenBank/DDBJ whole genome shotgun (WGS) entry which is preliminary data.</text>
</comment>
<dbReference type="PROSITE" id="PS00187">
    <property type="entry name" value="TPP_ENZYMES"/>
    <property type="match status" value="1"/>
</dbReference>
<dbReference type="RefSeq" id="XP_007736497.1">
    <property type="nucleotide sequence ID" value="XM_007738307.1"/>
</dbReference>
<dbReference type="HOGENOM" id="CLU_013748_1_3_1"/>
<accession>W9XIA0</accession>
<dbReference type="AlphaFoldDB" id="W9XIA0"/>
<protein>
    <recommendedName>
        <fullName evidence="5">acetolactate synthase</fullName>
        <ecNumber evidence="5">2.2.1.6</ecNumber>
    </recommendedName>
</protein>
<evidence type="ECO:0000313" key="13">
    <source>
        <dbReference type="EMBL" id="EXJ79923.1"/>
    </source>
</evidence>
<dbReference type="Gene3D" id="3.40.50.970">
    <property type="match status" value="2"/>
</dbReference>
<dbReference type="Pfam" id="PF02775">
    <property type="entry name" value="TPP_enzyme_C"/>
    <property type="match status" value="1"/>
</dbReference>
<evidence type="ECO:0000256" key="7">
    <source>
        <dbReference type="ARBA" id="ARBA00023304"/>
    </source>
</evidence>
<dbReference type="PANTHER" id="PTHR18968">
    <property type="entry name" value="THIAMINE PYROPHOSPHATE ENZYMES"/>
    <property type="match status" value="1"/>
</dbReference>
<dbReference type="OrthoDB" id="16262at2759"/>
<dbReference type="InterPro" id="IPR012001">
    <property type="entry name" value="Thiamin_PyroP_enz_TPP-bd_dom"/>
</dbReference>
<dbReference type="InterPro" id="IPR012000">
    <property type="entry name" value="Thiamin_PyroP_enz_cen_dom"/>
</dbReference>
<evidence type="ECO:0000259" key="12">
    <source>
        <dbReference type="Pfam" id="PF02776"/>
    </source>
</evidence>
<dbReference type="PANTHER" id="PTHR18968:SF13">
    <property type="entry name" value="ACETOLACTATE SYNTHASE CATALYTIC SUBUNIT, MITOCHONDRIAL"/>
    <property type="match status" value="1"/>
</dbReference>
<dbReference type="Pfam" id="PF00205">
    <property type="entry name" value="TPP_enzyme_M"/>
    <property type="match status" value="1"/>
</dbReference>
<dbReference type="Gene3D" id="3.40.50.1220">
    <property type="entry name" value="TPP-binding domain"/>
    <property type="match status" value="1"/>
</dbReference>
<comment type="pathway">
    <text evidence="2">Amino-acid biosynthesis; L-isoleucine biosynthesis; L-isoleucine from 2-oxobutanoate: step 1/4.</text>
</comment>
<dbReference type="EC" id="2.2.1.6" evidence="5"/>
<evidence type="ECO:0000259" key="10">
    <source>
        <dbReference type="Pfam" id="PF00205"/>
    </source>
</evidence>
<feature type="domain" description="Thiamine pyrophosphate enzyme N-terminal TPP-binding" evidence="12">
    <location>
        <begin position="1"/>
        <end position="68"/>
    </location>
</feature>
<dbReference type="Pfam" id="PF02776">
    <property type="entry name" value="TPP_enzyme_N"/>
    <property type="match status" value="1"/>
</dbReference>
<evidence type="ECO:0000256" key="2">
    <source>
        <dbReference type="ARBA" id="ARBA00004974"/>
    </source>
</evidence>
<evidence type="ECO:0000313" key="14">
    <source>
        <dbReference type="Proteomes" id="UP000019478"/>
    </source>
</evidence>
<dbReference type="GO" id="GO:0000287">
    <property type="term" value="F:magnesium ion binding"/>
    <property type="evidence" value="ECO:0007669"/>
    <property type="project" value="InterPro"/>
</dbReference>
<gene>
    <name evidence="13" type="ORF">A1O3_08208</name>
</gene>
<feature type="compositionally biased region" description="Polar residues" evidence="9">
    <location>
        <begin position="339"/>
        <end position="351"/>
    </location>
</feature>
<comment type="cofactor">
    <cofactor evidence="1">
        <name>thiamine diphosphate</name>
        <dbReference type="ChEBI" id="CHEBI:58937"/>
    </cofactor>
</comment>
<evidence type="ECO:0000256" key="3">
    <source>
        <dbReference type="ARBA" id="ARBA00005025"/>
    </source>
</evidence>
<keyword evidence="7" id="KW-0028">Amino-acid biosynthesis</keyword>
<dbReference type="GO" id="GO:0030976">
    <property type="term" value="F:thiamine pyrophosphate binding"/>
    <property type="evidence" value="ECO:0007669"/>
    <property type="project" value="InterPro"/>
</dbReference>
<dbReference type="CDD" id="cd07035">
    <property type="entry name" value="TPP_PYR_POX_like"/>
    <property type="match status" value="1"/>
</dbReference>
<comment type="pathway">
    <text evidence="3">Amino-acid biosynthesis; L-valine biosynthesis; L-valine from pyruvate: step 1/4.</text>
</comment>
<dbReference type="STRING" id="1182542.W9XIA0"/>
<dbReference type="eggNOG" id="KOG4166">
    <property type="taxonomic scope" value="Eukaryota"/>
</dbReference>
<dbReference type="InterPro" id="IPR045229">
    <property type="entry name" value="TPP_enz"/>
</dbReference>